<feature type="modified residue" description="N6-(pyridoxal phosphate)lysine" evidence="7 8">
    <location>
        <position position="43"/>
    </location>
</feature>
<comment type="function">
    <text evidence="7">Catalyzes the interconversion of L-alanine and D-alanine. May also act on other amino acids.</text>
</comment>
<dbReference type="PANTHER" id="PTHR30511">
    <property type="entry name" value="ALANINE RACEMASE"/>
    <property type="match status" value="1"/>
</dbReference>
<evidence type="ECO:0000313" key="12">
    <source>
        <dbReference type="Proteomes" id="UP000182840"/>
    </source>
</evidence>
<dbReference type="InterPro" id="IPR020622">
    <property type="entry name" value="Ala_racemase_pyridoxalP-BS"/>
</dbReference>
<feature type="domain" description="Alanine racemase C-terminal" evidence="10">
    <location>
        <begin position="241"/>
        <end position="377"/>
    </location>
</feature>
<evidence type="ECO:0000256" key="3">
    <source>
        <dbReference type="ARBA" id="ARBA00007880"/>
    </source>
</evidence>
<comment type="catalytic activity">
    <reaction evidence="1 7">
        <text>L-alanine = D-alanine</text>
        <dbReference type="Rhea" id="RHEA:20249"/>
        <dbReference type="ChEBI" id="CHEBI:57416"/>
        <dbReference type="ChEBI" id="CHEBI:57972"/>
        <dbReference type="EC" id="5.1.1.1"/>
    </reaction>
</comment>
<dbReference type="SUPFAM" id="SSF50621">
    <property type="entry name" value="Alanine racemase C-terminal domain-like"/>
    <property type="match status" value="1"/>
</dbReference>
<dbReference type="Gene3D" id="3.20.20.10">
    <property type="entry name" value="Alanine racemase"/>
    <property type="match status" value="1"/>
</dbReference>
<feature type="active site" description="Proton acceptor; specific for D-alanine" evidence="7">
    <location>
        <position position="43"/>
    </location>
</feature>
<dbReference type="PROSITE" id="PS00395">
    <property type="entry name" value="ALANINE_RACEMASE"/>
    <property type="match status" value="1"/>
</dbReference>
<dbReference type="PRINTS" id="PR00992">
    <property type="entry name" value="ALARACEMASE"/>
</dbReference>
<dbReference type="STRING" id="1670800.BSQ44_10600"/>
<dbReference type="SMART" id="SM01005">
    <property type="entry name" value="Ala_racemase_C"/>
    <property type="match status" value="1"/>
</dbReference>
<dbReference type="UniPathway" id="UPA00042">
    <property type="reaction ID" value="UER00497"/>
</dbReference>
<gene>
    <name evidence="11" type="ORF">BSQ44_10600</name>
</gene>
<dbReference type="GO" id="GO:0005829">
    <property type="term" value="C:cytosol"/>
    <property type="evidence" value="ECO:0007669"/>
    <property type="project" value="TreeGrafter"/>
</dbReference>
<dbReference type="PANTHER" id="PTHR30511:SF0">
    <property type="entry name" value="ALANINE RACEMASE, CATABOLIC-RELATED"/>
    <property type="match status" value="1"/>
</dbReference>
<dbReference type="Pfam" id="PF00842">
    <property type="entry name" value="Ala_racemase_C"/>
    <property type="match status" value="1"/>
</dbReference>
<evidence type="ECO:0000313" key="11">
    <source>
        <dbReference type="EMBL" id="APH74531.1"/>
    </source>
</evidence>
<dbReference type="GO" id="GO:0030632">
    <property type="term" value="P:D-alanine biosynthetic process"/>
    <property type="evidence" value="ECO:0007669"/>
    <property type="project" value="UniProtKB-UniRule"/>
</dbReference>
<organism evidence="11 12">
    <name type="scientific">Aquibium oceanicum</name>
    <dbReference type="NCBI Taxonomy" id="1670800"/>
    <lineage>
        <taxon>Bacteria</taxon>
        <taxon>Pseudomonadati</taxon>
        <taxon>Pseudomonadota</taxon>
        <taxon>Alphaproteobacteria</taxon>
        <taxon>Hyphomicrobiales</taxon>
        <taxon>Phyllobacteriaceae</taxon>
        <taxon>Aquibium</taxon>
    </lineage>
</organism>
<dbReference type="HAMAP" id="MF_01201">
    <property type="entry name" value="Ala_racemase"/>
    <property type="match status" value="1"/>
</dbReference>
<sequence>MREAGTKPHLAGGRLTIDLRSLQANFRALAKVAAPARVAGIVKADAYGIGIAEVVPALAAVGCDTFFVALPEEGFAVRRAAPQARIFVLNGLFGAEAAEAYAGSQLIPVINTAVDLTIWERFCGRQGAAHPCAIHVDTGMNRLGITPAEAIAFADENMLTGTVNPVLLMSHLACADRRDDPKNRRQLELFRQVRRAFGDMEASLVNSSGLLLGRDYHFGLCRPGIAVYGGSPAPGVTMRTVVTAEARVVQIRYARAGETISYGATAVLERDSIIAVAAAGYADGFPRAASGSGVPIRQLFPGGSGFVHGRRVPIVGRVTMDLTMFDVTDLGEDGIATGDHIELFGPNLPLDEAARAAGTISYELLTRIGQRYHRAYISGADTR</sequence>
<dbReference type="EMBL" id="CP018171">
    <property type="protein sequence ID" value="APH74531.1"/>
    <property type="molecule type" value="Genomic_DNA"/>
</dbReference>
<evidence type="ECO:0000256" key="6">
    <source>
        <dbReference type="ARBA" id="ARBA00023235"/>
    </source>
</evidence>
<dbReference type="InterPro" id="IPR011079">
    <property type="entry name" value="Ala_racemase_C"/>
</dbReference>
<comment type="similarity">
    <text evidence="3 7">Belongs to the alanine racemase family.</text>
</comment>
<dbReference type="NCBIfam" id="TIGR00492">
    <property type="entry name" value="alr"/>
    <property type="match status" value="1"/>
</dbReference>
<evidence type="ECO:0000256" key="1">
    <source>
        <dbReference type="ARBA" id="ARBA00000316"/>
    </source>
</evidence>
<feature type="binding site" evidence="7 9">
    <location>
        <position position="320"/>
    </location>
    <ligand>
        <name>substrate</name>
    </ligand>
</feature>
<dbReference type="InterPro" id="IPR000821">
    <property type="entry name" value="Ala_racemase"/>
</dbReference>
<dbReference type="GO" id="GO:0008784">
    <property type="term" value="F:alanine racemase activity"/>
    <property type="evidence" value="ECO:0007669"/>
    <property type="project" value="UniProtKB-UniRule"/>
</dbReference>
<dbReference type="CDD" id="cd00430">
    <property type="entry name" value="PLPDE_III_AR"/>
    <property type="match status" value="1"/>
</dbReference>
<proteinExistence type="inferred from homology"/>
<evidence type="ECO:0000256" key="9">
    <source>
        <dbReference type="PIRSR" id="PIRSR600821-52"/>
    </source>
</evidence>
<feature type="binding site" evidence="7 9">
    <location>
        <position position="142"/>
    </location>
    <ligand>
        <name>substrate</name>
    </ligand>
</feature>
<dbReference type="GO" id="GO:0030170">
    <property type="term" value="F:pyridoxal phosphate binding"/>
    <property type="evidence" value="ECO:0007669"/>
    <property type="project" value="UniProtKB-UniRule"/>
</dbReference>
<dbReference type="InterPro" id="IPR029066">
    <property type="entry name" value="PLP-binding_barrel"/>
</dbReference>
<dbReference type="Pfam" id="PF01168">
    <property type="entry name" value="Ala_racemase_N"/>
    <property type="match status" value="1"/>
</dbReference>
<evidence type="ECO:0000256" key="8">
    <source>
        <dbReference type="PIRSR" id="PIRSR600821-50"/>
    </source>
</evidence>
<evidence type="ECO:0000256" key="5">
    <source>
        <dbReference type="ARBA" id="ARBA00022898"/>
    </source>
</evidence>
<dbReference type="KEGG" id="meso:BSQ44_10600"/>
<evidence type="ECO:0000256" key="4">
    <source>
        <dbReference type="ARBA" id="ARBA00013089"/>
    </source>
</evidence>
<dbReference type="InterPro" id="IPR009006">
    <property type="entry name" value="Ala_racemase/Decarboxylase_C"/>
</dbReference>
<dbReference type="EC" id="5.1.1.1" evidence="4 7"/>
<keyword evidence="5 7" id="KW-0663">Pyridoxal phosphate</keyword>
<keyword evidence="6 7" id="KW-0413">Isomerase</keyword>
<reference evidence="12" key="1">
    <citation type="submission" date="2016-11" db="EMBL/GenBank/DDBJ databases">
        <title>Mesorhizobium oceanicum sp. nov., isolated from deep seawater in South China Sea.</title>
        <authorList>
            <person name="Fu G.-Y."/>
        </authorList>
    </citation>
    <scope>NUCLEOTIDE SEQUENCE [LARGE SCALE GENOMIC DNA]</scope>
    <source>
        <strain evidence="12">B7</strain>
    </source>
</reference>
<name>A0A1L3SYU7_9HYPH</name>
<evidence type="ECO:0000256" key="7">
    <source>
        <dbReference type="HAMAP-Rule" id="MF_01201"/>
    </source>
</evidence>
<dbReference type="SUPFAM" id="SSF51419">
    <property type="entry name" value="PLP-binding barrel"/>
    <property type="match status" value="1"/>
</dbReference>
<evidence type="ECO:0000259" key="10">
    <source>
        <dbReference type="SMART" id="SM01005"/>
    </source>
</evidence>
<dbReference type="AlphaFoldDB" id="A0A1L3SYU7"/>
<dbReference type="Proteomes" id="UP000182840">
    <property type="component" value="Chromosome"/>
</dbReference>
<comment type="pathway">
    <text evidence="7">Amino-acid biosynthesis; D-alanine biosynthesis; D-alanine from L-alanine: step 1/1.</text>
</comment>
<evidence type="ECO:0000256" key="2">
    <source>
        <dbReference type="ARBA" id="ARBA00001933"/>
    </source>
</evidence>
<accession>A0A1L3SYU7</accession>
<dbReference type="Gene3D" id="2.40.37.10">
    <property type="entry name" value="Lyase, Ornithine Decarboxylase, Chain A, domain 1"/>
    <property type="match status" value="1"/>
</dbReference>
<comment type="cofactor">
    <cofactor evidence="2 7 8">
        <name>pyridoxal 5'-phosphate</name>
        <dbReference type="ChEBI" id="CHEBI:597326"/>
    </cofactor>
</comment>
<feature type="active site" description="Proton acceptor; specific for L-alanine" evidence="7">
    <location>
        <position position="262"/>
    </location>
</feature>
<protein>
    <recommendedName>
        <fullName evidence="4 7">Alanine racemase</fullName>
        <ecNumber evidence="4 7">5.1.1.1</ecNumber>
    </recommendedName>
</protein>
<dbReference type="InterPro" id="IPR001608">
    <property type="entry name" value="Ala_racemase_N"/>
</dbReference>
<keyword evidence="12" id="KW-1185">Reference proteome</keyword>